<name>A0AAW5IHA3_9BACT</name>
<dbReference type="Proteomes" id="UP001205531">
    <property type="component" value="Unassembled WGS sequence"/>
</dbReference>
<dbReference type="EMBL" id="JANDWZ010000014">
    <property type="protein sequence ID" value="MCP9564404.1"/>
    <property type="molecule type" value="Genomic_DNA"/>
</dbReference>
<dbReference type="AlphaFoldDB" id="A0AAW5IHA3"/>
<organism evidence="1 2">
    <name type="scientific">Segatella copri</name>
    <dbReference type="NCBI Taxonomy" id="165179"/>
    <lineage>
        <taxon>Bacteria</taxon>
        <taxon>Pseudomonadati</taxon>
        <taxon>Bacteroidota</taxon>
        <taxon>Bacteroidia</taxon>
        <taxon>Bacteroidales</taxon>
        <taxon>Prevotellaceae</taxon>
        <taxon>Segatella</taxon>
    </lineage>
</organism>
<evidence type="ECO:0000313" key="1">
    <source>
        <dbReference type="EMBL" id="MCP9564404.1"/>
    </source>
</evidence>
<reference evidence="1" key="1">
    <citation type="submission" date="2022-07" db="EMBL/GenBank/DDBJ databases">
        <title>Prevotella copri.</title>
        <authorList>
            <person name="Yang C."/>
        </authorList>
    </citation>
    <scope>NUCLEOTIDE SEQUENCE</scope>
    <source>
        <strain evidence="1">HF2107</strain>
    </source>
</reference>
<sequence length="209" mass="24800">MNIYNNHNYGDNYTLQAGATVVARSGLEEALARERIYDELERQAEQQGMTLEEWLAMQKHRNQHKDQHQDLYMDRNRHQESAAETWLQKSKEERIRIAFEQMKTEKCQGRTANYFGRRVGYQYAFILALMRAKDERYGLPYVETTNEFLTYLKEYVGVKDLPSEDTIGRRLTRISGRYPDWRIEDGNQMDILEAQHVAQRFLSIYMKGV</sequence>
<evidence type="ECO:0000313" key="2">
    <source>
        <dbReference type="Proteomes" id="UP001205531"/>
    </source>
</evidence>
<comment type="caution">
    <text evidence="1">The sequence shown here is derived from an EMBL/GenBank/DDBJ whole genome shotgun (WGS) entry which is preliminary data.</text>
</comment>
<proteinExistence type="predicted"/>
<protein>
    <submittedName>
        <fullName evidence="1">Uncharacterized protein</fullName>
    </submittedName>
</protein>
<gene>
    <name evidence="1" type="ORF">NNC64_07455</name>
</gene>
<accession>A0AAW5IHA3</accession>
<dbReference type="RefSeq" id="WP_254952341.1">
    <property type="nucleotide sequence ID" value="NZ_JANDWY010000015.1"/>
</dbReference>